<sequence length="96" mass="10780">MAMTEAEQIAELQQALNDLVMLHRDWDKGTAYVTVEFKRLNDYAIQKARVALCIGTLSAEYVPGTGWMYVTKNGRFGCYETEGEAMQAGRRVLTIA</sequence>
<dbReference type="GeneID" id="5179358"/>
<accession>A0JC06</accession>
<dbReference type="EMBL" id="AB259123">
    <property type="protein sequence ID" value="BAF36508.1"/>
    <property type="molecule type" value="Genomic_DNA"/>
</dbReference>
<protein>
    <submittedName>
        <fullName evidence="1">Uncharacterized protein</fullName>
    </submittedName>
</protein>
<dbReference type="RefSeq" id="YP_863906.1">
    <property type="nucleotide sequence ID" value="NC_008574.2"/>
</dbReference>
<keyword evidence="2" id="KW-1185">Reference proteome</keyword>
<reference evidence="1 2" key="1">
    <citation type="journal article" date="2007" name="J. Bacteriol.">
        <title>Genomic characterization of the filamentous integrative bacteriophages {phi}RSS1 and {phi}RSM1, which infect Ralstonia solanacearum.</title>
        <authorList>
            <person name="Kawasaki T."/>
            <person name="Nagata S."/>
            <person name="Fujiwara A."/>
            <person name="Satsuma H."/>
            <person name="Fujie M."/>
            <person name="Usami S."/>
            <person name="Yamada T."/>
        </authorList>
    </citation>
    <scope>NUCLEOTIDE SEQUENCE</scope>
</reference>
<name>A0JC06_9VIRU</name>
<proteinExistence type="predicted"/>
<evidence type="ECO:0000313" key="1">
    <source>
        <dbReference type="EMBL" id="BAF36508.1"/>
    </source>
</evidence>
<evidence type="ECO:0000313" key="2">
    <source>
        <dbReference type="Proteomes" id="UP000001786"/>
    </source>
</evidence>
<organism evidence="1 2">
    <name type="scientific">Ralstonia phage RSM1</name>
    <dbReference type="NCBI Taxonomy" id="384359"/>
    <lineage>
        <taxon>Viruses</taxon>
        <taxon>Monodnaviria</taxon>
        <taxon>Loebvirae</taxon>
        <taxon>Hofneiviricota</taxon>
        <taxon>Faserviricetes</taxon>
        <taxon>Tubulavirales</taxon>
        <taxon>Inoviridae</taxon>
        <taxon>Habenivirus</taxon>
        <taxon>Habenivirus RSM1</taxon>
    </lineage>
</organism>
<dbReference type="KEGG" id="vg:5179358"/>
<dbReference type="Proteomes" id="UP000001786">
    <property type="component" value="Segment"/>
</dbReference>